<dbReference type="EMBL" id="CP100355">
    <property type="protein sequence ID" value="UTF53349.1"/>
    <property type="molecule type" value="Genomic_DNA"/>
</dbReference>
<evidence type="ECO:0000259" key="2">
    <source>
        <dbReference type="PROSITE" id="PS50157"/>
    </source>
</evidence>
<keyword evidence="4" id="KW-1185">Reference proteome</keyword>
<evidence type="ECO:0000313" key="3">
    <source>
        <dbReference type="EMBL" id="UTF53349.1"/>
    </source>
</evidence>
<sequence>MADEHECNLCGATFDSEEQLQEHNQEEHRDEM</sequence>
<reference evidence="3" key="1">
    <citation type="submission" date="2022-06" db="EMBL/GenBank/DDBJ databases">
        <title>Diverse halophilic archaea isolated from saline environments.</title>
        <authorList>
            <person name="Cui H.-L."/>
        </authorList>
    </citation>
    <scope>NUCLEOTIDE SEQUENCE</scope>
    <source>
        <strain evidence="3">WLHS1</strain>
    </source>
</reference>
<protein>
    <submittedName>
        <fullName evidence="3">C2H2-type zinc finger protein</fullName>
    </submittedName>
</protein>
<evidence type="ECO:0000313" key="4">
    <source>
        <dbReference type="Proteomes" id="UP001056855"/>
    </source>
</evidence>
<dbReference type="KEGG" id="sawl:NGM29_16505"/>
<feature type="domain" description="C2H2-type" evidence="2">
    <location>
        <begin position="5"/>
        <end position="32"/>
    </location>
</feature>
<feature type="compositionally biased region" description="Basic and acidic residues" evidence="1">
    <location>
        <begin position="20"/>
        <end position="32"/>
    </location>
</feature>
<dbReference type="RefSeq" id="WP_254157729.1">
    <property type="nucleotide sequence ID" value="NZ_CP100355.1"/>
</dbReference>
<gene>
    <name evidence="3" type="ORF">NGM29_16505</name>
</gene>
<proteinExistence type="predicted"/>
<dbReference type="SMART" id="SM00355">
    <property type="entry name" value="ZnF_C2H2"/>
    <property type="match status" value="1"/>
</dbReference>
<name>A0A9E7ST66_9EURY</name>
<dbReference type="Gene3D" id="3.30.160.60">
    <property type="entry name" value="Classic Zinc Finger"/>
    <property type="match status" value="1"/>
</dbReference>
<dbReference type="AlphaFoldDB" id="A0A9E7ST66"/>
<organism evidence="3 4">
    <name type="scientific">Natronosalvus rutilus</name>
    <dbReference type="NCBI Taxonomy" id="2953753"/>
    <lineage>
        <taxon>Archaea</taxon>
        <taxon>Methanobacteriati</taxon>
        <taxon>Methanobacteriota</taxon>
        <taxon>Stenosarchaea group</taxon>
        <taxon>Halobacteria</taxon>
        <taxon>Halobacteriales</taxon>
        <taxon>Natrialbaceae</taxon>
        <taxon>Natronosalvus</taxon>
    </lineage>
</organism>
<dbReference type="Proteomes" id="UP001056855">
    <property type="component" value="Chromosome"/>
</dbReference>
<dbReference type="PROSITE" id="PS00028">
    <property type="entry name" value="ZINC_FINGER_C2H2_1"/>
    <property type="match status" value="1"/>
</dbReference>
<dbReference type="SUPFAM" id="SSF57667">
    <property type="entry name" value="beta-beta-alpha zinc fingers"/>
    <property type="match status" value="1"/>
</dbReference>
<dbReference type="GeneID" id="73291681"/>
<dbReference type="PROSITE" id="PS50157">
    <property type="entry name" value="ZINC_FINGER_C2H2_2"/>
    <property type="match status" value="1"/>
</dbReference>
<evidence type="ECO:0000256" key="1">
    <source>
        <dbReference type="SAM" id="MobiDB-lite"/>
    </source>
</evidence>
<accession>A0A9E7ST66</accession>
<dbReference type="InterPro" id="IPR013087">
    <property type="entry name" value="Znf_C2H2_type"/>
</dbReference>
<dbReference type="InterPro" id="IPR036236">
    <property type="entry name" value="Znf_C2H2_sf"/>
</dbReference>
<feature type="region of interest" description="Disordered" evidence="1">
    <location>
        <begin position="1"/>
        <end position="32"/>
    </location>
</feature>